<dbReference type="Gene3D" id="3.40.1190.10">
    <property type="entry name" value="Mur-like, catalytic domain"/>
    <property type="match status" value="1"/>
</dbReference>
<keyword evidence="4" id="KW-0067">ATP-binding</keyword>
<organism evidence="5 6">
    <name type="scientific">Colletotrichum fructicola (strain Nara gc5)</name>
    <name type="common">Anthracnose fungus</name>
    <name type="synonym">Colletotrichum gloeosporioides (strain Nara gc5)</name>
    <dbReference type="NCBI Taxonomy" id="1213859"/>
    <lineage>
        <taxon>Eukaryota</taxon>
        <taxon>Fungi</taxon>
        <taxon>Dikarya</taxon>
        <taxon>Ascomycota</taxon>
        <taxon>Pezizomycotina</taxon>
        <taxon>Sordariomycetes</taxon>
        <taxon>Hypocreomycetidae</taxon>
        <taxon>Glomerellales</taxon>
        <taxon>Glomerellaceae</taxon>
        <taxon>Colletotrichum</taxon>
        <taxon>Colletotrichum gloeosporioides species complex</taxon>
    </lineage>
</organism>
<comment type="caution">
    <text evidence="5">The sequence shown here is derived from an EMBL/GenBank/DDBJ whole genome shotgun (WGS) entry which is preliminary data.</text>
</comment>
<reference evidence="5 6" key="2">
    <citation type="submission" date="2020-04" db="EMBL/GenBank/DDBJ databases">
        <title>Genome sequencing and assembly of multiple isolates from the Colletotrichum gloeosporioides species complex.</title>
        <authorList>
            <person name="Gan P."/>
            <person name="Shirasu K."/>
        </authorList>
    </citation>
    <scope>NUCLEOTIDE SEQUENCE [LARGE SCALE GENOMIC DNA]</scope>
    <source>
        <strain evidence="5 6">Nara gc5</strain>
    </source>
</reference>
<evidence type="ECO:0000313" key="5">
    <source>
        <dbReference type="EMBL" id="KAF4478695.1"/>
    </source>
</evidence>
<evidence type="ECO:0000256" key="1">
    <source>
        <dbReference type="ARBA" id="ARBA00008276"/>
    </source>
</evidence>
<keyword evidence="3" id="KW-0547">Nucleotide-binding</keyword>
<dbReference type="PROSITE" id="PS01012">
    <property type="entry name" value="FOLYLPOLYGLU_SYNT_2"/>
    <property type="match status" value="1"/>
</dbReference>
<evidence type="ECO:0000256" key="4">
    <source>
        <dbReference type="ARBA" id="ARBA00022840"/>
    </source>
</evidence>
<gene>
    <name evidence="5" type="primary">met-6-0</name>
    <name evidence="5" type="ORF">CGGC5_v012830</name>
</gene>
<dbReference type="InParanoid" id="A0A7J6IP36"/>
<reference evidence="5 6" key="1">
    <citation type="submission" date="2012-08" db="EMBL/GenBank/DDBJ databases">
        <authorList>
            <person name="Gan P.H.P."/>
            <person name="Ikeda K."/>
            <person name="Irieda H."/>
            <person name="Narusaka M."/>
            <person name="O'Connell R.J."/>
            <person name="Narusaka Y."/>
            <person name="Takano Y."/>
            <person name="Kubo Y."/>
            <person name="Shirasu K."/>
        </authorList>
    </citation>
    <scope>NUCLEOTIDE SEQUENCE [LARGE SCALE GENOMIC DNA]</scope>
    <source>
        <strain evidence="5 6">Nara gc5</strain>
    </source>
</reference>
<dbReference type="PANTHER" id="PTHR11136">
    <property type="entry name" value="FOLYLPOLYGLUTAMATE SYNTHASE-RELATED"/>
    <property type="match status" value="1"/>
</dbReference>
<keyword evidence="2" id="KW-0436">Ligase</keyword>
<dbReference type="AlphaFoldDB" id="A0A7J6IP36"/>
<dbReference type="GO" id="GO:0005524">
    <property type="term" value="F:ATP binding"/>
    <property type="evidence" value="ECO:0007669"/>
    <property type="project" value="UniProtKB-KW"/>
</dbReference>
<evidence type="ECO:0000313" key="6">
    <source>
        <dbReference type="Proteomes" id="UP000011096"/>
    </source>
</evidence>
<dbReference type="GeneID" id="90980233"/>
<name>A0A7J6IP36_COLFN</name>
<dbReference type="InterPro" id="IPR036565">
    <property type="entry name" value="Mur-like_cat_sf"/>
</dbReference>
<dbReference type="EMBL" id="ANPB02000007">
    <property type="protein sequence ID" value="KAF4478695.1"/>
    <property type="molecule type" value="Genomic_DNA"/>
</dbReference>
<evidence type="ECO:0000256" key="3">
    <source>
        <dbReference type="ARBA" id="ARBA00022741"/>
    </source>
</evidence>
<dbReference type="InterPro" id="IPR018109">
    <property type="entry name" value="Folylpolyglutamate_synth_CS"/>
</dbReference>
<dbReference type="NCBIfam" id="TIGR01499">
    <property type="entry name" value="folC"/>
    <property type="match status" value="1"/>
</dbReference>
<sequence length="344" mass="38776">MPAVREDTRRTYEDAINLLNSTQSGHKALEERRRHGQKLDGGALKQMEYWLRCLSYAPRDLNRMNIVHVAGTKGKGTTCAYTNSILQSFHNESSAPRKIGLYTSPHLVSVRERIRINSEPISEELFTQYFFEVWDALSAKQELGCGEKPTYFRFLTLMSFHVFMREYVNAAIYEVGVGGELDSTNVIDQPVAVAITTLGIDHVQTLATRNSSLPCALIFNQQSTRDAHALLKVVHESMYKTNKTRFRYVLFCTNVTFKTRQSKSDLANFNVNPADLKTLQAQKEMAETWRRLDPVARVLVVPTIEDSADFMQNIGCAGTEMNVLVTGSFYLVGGLLSLLENTVS</sequence>
<dbReference type="GO" id="GO:0005739">
    <property type="term" value="C:mitochondrion"/>
    <property type="evidence" value="ECO:0007669"/>
    <property type="project" value="TreeGrafter"/>
</dbReference>
<dbReference type="GO" id="GO:0004326">
    <property type="term" value="F:tetrahydrofolylpolyglutamate synthase activity"/>
    <property type="evidence" value="ECO:0007669"/>
    <property type="project" value="InterPro"/>
</dbReference>
<dbReference type="SUPFAM" id="SSF53623">
    <property type="entry name" value="MurD-like peptide ligases, catalytic domain"/>
    <property type="match status" value="1"/>
</dbReference>
<dbReference type="PANTHER" id="PTHR11136:SF5">
    <property type="entry name" value="FOLYLPOLYGLUTAMATE SYNTHASE, MITOCHONDRIAL"/>
    <property type="match status" value="1"/>
</dbReference>
<evidence type="ECO:0000256" key="2">
    <source>
        <dbReference type="ARBA" id="ARBA00022598"/>
    </source>
</evidence>
<dbReference type="InterPro" id="IPR001645">
    <property type="entry name" value="Folylpolyglutamate_synth"/>
</dbReference>
<dbReference type="OrthoDB" id="5212574at2759"/>
<dbReference type="Proteomes" id="UP000011096">
    <property type="component" value="Unassembled WGS sequence"/>
</dbReference>
<dbReference type="GO" id="GO:0005829">
    <property type="term" value="C:cytosol"/>
    <property type="evidence" value="ECO:0007669"/>
    <property type="project" value="TreeGrafter"/>
</dbReference>
<keyword evidence="6" id="KW-1185">Reference proteome</keyword>
<comment type="similarity">
    <text evidence="1">Belongs to the folylpolyglutamate synthase family.</text>
</comment>
<dbReference type="RefSeq" id="XP_066007846.1">
    <property type="nucleotide sequence ID" value="XM_066152761.1"/>
</dbReference>
<proteinExistence type="inferred from homology"/>
<accession>A0A7J6IP36</accession>
<protein>
    <submittedName>
        <fullName evidence="5">Folylpolyglutamate synthase</fullName>
    </submittedName>
</protein>